<evidence type="ECO:0000256" key="1">
    <source>
        <dbReference type="SAM" id="MobiDB-lite"/>
    </source>
</evidence>
<dbReference type="Proteomes" id="UP000581769">
    <property type="component" value="Unassembled WGS sequence"/>
</dbReference>
<reference evidence="2 3" key="1">
    <citation type="submission" date="2020-08" db="EMBL/GenBank/DDBJ databases">
        <title>Sequencing the genomes of 1000 actinobacteria strains.</title>
        <authorList>
            <person name="Klenk H.-P."/>
        </authorList>
    </citation>
    <scope>NUCLEOTIDE SEQUENCE [LARGE SCALE GENOMIC DNA]</scope>
    <source>
        <strain evidence="2 3">DSM 45859</strain>
    </source>
</reference>
<protein>
    <submittedName>
        <fullName evidence="2">Uncharacterized protein</fullName>
    </submittedName>
</protein>
<name>A0A840IR17_9PSEU</name>
<gene>
    <name evidence="2" type="ORF">BJY18_001103</name>
</gene>
<proteinExistence type="predicted"/>
<dbReference type="EMBL" id="JACHMG010000001">
    <property type="protein sequence ID" value="MBB4683618.1"/>
    <property type="molecule type" value="Genomic_DNA"/>
</dbReference>
<feature type="region of interest" description="Disordered" evidence="1">
    <location>
        <begin position="33"/>
        <end position="55"/>
    </location>
</feature>
<keyword evidence="3" id="KW-1185">Reference proteome</keyword>
<feature type="compositionally biased region" description="Pro residues" evidence="1">
    <location>
        <begin position="33"/>
        <end position="45"/>
    </location>
</feature>
<dbReference type="AlphaFoldDB" id="A0A840IR17"/>
<evidence type="ECO:0000313" key="2">
    <source>
        <dbReference type="EMBL" id="MBB4683618.1"/>
    </source>
</evidence>
<organism evidence="2 3">
    <name type="scientific">Amycolatopsis jiangsuensis</name>
    <dbReference type="NCBI Taxonomy" id="1181879"/>
    <lineage>
        <taxon>Bacteria</taxon>
        <taxon>Bacillati</taxon>
        <taxon>Actinomycetota</taxon>
        <taxon>Actinomycetes</taxon>
        <taxon>Pseudonocardiales</taxon>
        <taxon>Pseudonocardiaceae</taxon>
        <taxon>Amycolatopsis</taxon>
    </lineage>
</organism>
<evidence type="ECO:0000313" key="3">
    <source>
        <dbReference type="Proteomes" id="UP000581769"/>
    </source>
</evidence>
<dbReference type="RefSeq" id="WP_184778217.1">
    <property type="nucleotide sequence ID" value="NZ_JACHMG010000001.1"/>
</dbReference>
<accession>A0A840IR17</accession>
<sequence>MNRGLVAALVVLAALVAGGFLGLLLVALPGSGPPATPAPPPPAPRTTPSSQAPEADRVATTVVANALVHAMSAADTTEFGALACRPQTAEALARLQSRWDATGPMRVTLAAPPLVSGDEATATVHVEAEGGHKDTAFPLRRENGRWCLAD</sequence>
<comment type="caution">
    <text evidence="2">The sequence shown here is derived from an EMBL/GenBank/DDBJ whole genome shotgun (WGS) entry which is preliminary data.</text>
</comment>